<evidence type="ECO:0000256" key="1">
    <source>
        <dbReference type="ARBA" id="ARBA00004141"/>
    </source>
</evidence>
<evidence type="ECO:0000256" key="2">
    <source>
        <dbReference type="ARBA" id="ARBA00009399"/>
    </source>
</evidence>
<accession>W6N6H5</accession>
<evidence type="ECO:0000313" key="9">
    <source>
        <dbReference type="Proteomes" id="UP000019482"/>
    </source>
</evidence>
<dbReference type="GO" id="GO:0005886">
    <property type="term" value="C:plasma membrane"/>
    <property type="evidence" value="ECO:0007669"/>
    <property type="project" value="TreeGrafter"/>
</dbReference>
<dbReference type="PANTHER" id="PTHR38459">
    <property type="entry name" value="PROPHAGE BACTOPRENOL-LINKED GLUCOSE TRANSLOCASE HOMOLOG"/>
    <property type="match status" value="1"/>
</dbReference>
<dbReference type="GeneID" id="29418092"/>
<dbReference type="GO" id="GO:0000271">
    <property type="term" value="P:polysaccharide biosynthetic process"/>
    <property type="evidence" value="ECO:0007669"/>
    <property type="project" value="InterPro"/>
</dbReference>
<keyword evidence="5 6" id="KW-0472">Membrane</keyword>
<comment type="subcellular location">
    <subcellularLocation>
        <location evidence="1">Membrane</location>
        <topology evidence="1">Multi-pass membrane protein</topology>
    </subcellularLocation>
</comment>
<dbReference type="Proteomes" id="UP000019482">
    <property type="component" value="Unassembled WGS sequence"/>
</dbReference>
<dbReference type="PANTHER" id="PTHR38459:SF1">
    <property type="entry name" value="PROPHAGE BACTOPRENOL-LINKED GLUCOSE TRANSLOCASE HOMOLOG"/>
    <property type="match status" value="1"/>
</dbReference>
<gene>
    <name evidence="8" type="ORF">CTDIVETGP_1855</name>
</gene>
<evidence type="ECO:0000313" key="8">
    <source>
        <dbReference type="EMBL" id="CDL91785.1"/>
    </source>
</evidence>
<feature type="transmembrane region" description="Helical" evidence="6">
    <location>
        <begin position="101"/>
        <end position="122"/>
    </location>
</feature>
<evidence type="ECO:0000256" key="5">
    <source>
        <dbReference type="ARBA" id="ARBA00023136"/>
    </source>
</evidence>
<evidence type="ECO:0000256" key="3">
    <source>
        <dbReference type="ARBA" id="ARBA00022692"/>
    </source>
</evidence>
<feature type="transmembrane region" description="Helical" evidence="6">
    <location>
        <begin position="12"/>
        <end position="35"/>
    </location>
</feature>
<dbReference type="OrthoDB" id="9812049at2"/>
<dbReference type="InterPro" id="IPR007267">
    <property type="entry name" value="GtrA_DPMS_TM"/>
</dbReference>
<dbReference type="InterPro" id="IPR051401">
    <property type="entry name" value="GtrA_CellWall_Glycosyl"/>
</dbReference>
<reference evidence="8 9" key="1">
    <citation type="journal article" date="2015" name="Genome Announc.">
        <title>Draft Genome Sequence of Clostridium tyrobutyricum Strain DIVETGP, Isolated from Cow's Milk for Grana Padano Production.</title>
        <authorList>
            <person name="Soggiu A."/>
            <person name="Piras C."/>
            <person name="Gaiarsa S."/>
            <person name="Sassera D."/>
            <person name="Roncada P."/>
            <person name="Bendixen E."/>
            <person name="Brasca M."/>
            <person name="Bonizzi L."/>
        </authorList>
    </citation>
    <scope>NUCLEOTIDE SEQUENCE [LARGE SCALE GENOMIC DNA]</scope>
    <source>
        <strain evidence="8 9">DIVETGP</strain>
    </source>
</reference>
<name>W6N6H5_CLOTY</name>
<keyword evidence="3 6" id="KW-0812">Transmembrane</keyword>
<protein>
    <recommendedName>
        <fullName evidence="7">GtrA/DPMS transmembrane domain-containing protein</fullName>
    </recommendedName>
</protein>
<comment type="similarity">
    <text evidence="2">Belongs to the GtrA family.</text>
</comment>
<keyword evidence="9" id="KW-1185">Reference proteome</keyword>
<sequence length="129" mass="14819">MNLSLLLNKNKQFIKYAISGTINTCITLFVYNILIKLGVNYMISNAIGYFLGIVNGFVLNKIWVFKSHKTIYILFIKFIIVNIMSLVFSTGFLFFLVNELAFNKIIAQLITTIVTGLINYTLNRLWTFS</sequence>
<evidence type="ECO:0000259" key="7">
    <source>
        <dbReference type="Pfam" id="PF04138"/>
    </source>
</evidence>
<dbReference type="AlphaFoldDB" id="W6N6H5"/>
<dbReference type="Pfam" id="PF04138">
    <property type="entry name" value="GtrA_DPMS_TM"/>
    <property type="match status" value="1"/>
</dbReference>
<dbReference type="EMBL" id="CBXI010000032">
    <property type="protein sequence ID" value="CDL91785.1"/>
    <property type="molecule type" value="Genomic_DNA"/>
</dbReference>
<evidence type="ECO:0000256" key="4">
    <source>
        <dbReference type="ARBA" id="ARBA00022989"/>
    </source>
</evidence>
<keyword evidence="4 6" id="KW-1133">Transmembrane helix</keyword>
<evidence type="ECO:0000256" key="6">
    <source>
        <dbReference type="SAM" id="Phobius"/>
    </source>
</evidence>
<dbReference type="RefSeq" id="WP_017751924.1">
    <property type="nucleotide sequence ID" value="NZ_CBXI010000032.1"/>
</dbReference>
<feature type="domain" description="GtrA/DPMS transmembrane" evidence="7">
    <location>
        <begin position="15"/>
        <end position="128"/>
    </location>
</feature>
<feature type="transmembrane region" description="Helical" evidence="6">
    <location>
        <begin position="71"/>
        <end position="95"/>
    </location>
</feature>
<proteinExistence type="inferred from homology"/>
<organism evidence="8 9">
    <name type="scientific">Clostridium tyrobutyricum DIVETGP</name>
    <dbReference type="NCBI Taxonomy" id="1408889"/>
    <lineage>
        <taxon>Bacteria</taxon>
        <taxon>Bacillati</taxon>
        <taxon>Bacillota</taxon>
        <taxon>Clostridia</taxon>
        <taxon>Eubacteriales</taxon>
        <taxon>Clostridiaceae</taxon>
        <taxon>Clostridium</taxon>
    </lineage>
</organism>
<feature type="transmembrane region" description="Helical" evidence="6">
    <location>
        <begin position="41"/>
        <end position="59"/>
    </location>
</feature>
<comment type="caution">
    <text evidence="8">The sequence shown here is derived from an EMBL/GenBank/DDBJ whole genome shotgun (WGS) entry which is preliminary data.</text>
</comment>